<proteinExistence type="predicted"/>
<keyword evidence="3" id="KW-1185">Reference proteome</keyword>
<accession>A0A8J6IV39</accession>
<sequence>MAKAKIQIEILSYGIHSQWDANSKALPRVQQFTTDIPARVDIEFGFIVNIKKAKGKKLRYCIYHPGILDKKGREMAPFDGEEYVRSNDWDFYLGDTIWLPLEDKLGPWHMTIEIDNQIVAEKLFDVVPETPQESLYWAKR</sequence>
<dbReference type="AlphaFoldDB" id="A0A8J6IV39"/>
<reference evidence="2" key="1">
    <citation type="journal article" date="2018" name="Int. J. Syst. Evol. Microbiol.">
        <title>Neptunicella marina gen. nov., sp. nov., isolated from surface seawater.</title>
        <authorList>
            <person name="Liu X."/>
            <person name="Lai Q."/>
            <person name="Du Y."/>
            <person name="Zhang X."/>
            <person name="Liu Z."/>
            <person name="Sun F."/>
            <person name="Shao Z."/>
        </authorList>
    </citation>
    <scope>NUCLEOTIDE SEQUENCE</scope>
    <source>
        <strain evidence="2">S27-2</strain>
    </source>
</reference>
<comment type="caution">
    <text evidence="2">The sequence shown here is derived from an EMBL/GenBank/DDBJ whole genome shotgun (WGS) entry which is preliminary data.</text>
</comment>
<evidence type="ECO:0000259" key="1">
    <source>
        <dbReference type="Pfam" id="PF12975"/>
    </source>
</evidence>
<name>A0A8J6IV39_9ALTE</name>
<protein>
    <submittedName>
        <fullName evidence="2">DUF3859 domain-containing protein</fullName>
    </submittedName>
</protein>
<evidence type="ECO:0000313" key="2">
    <source>
        <dbReference type="EMBL" id="MBC3766919.1"/>
    </source>
</evidence>
<reference evidence="2" key="2">
    <citation type="submission" date="2020-08" db="EMBL/GenBank/DDBJ databases">
        <authorList>
            <person name="Lai Q."/>
        </authorList>
    </citation>
    <scope>NUCLEOTIDE SEQUENCE</scope>
    <source>
        <strain evidence="2">S27-2</strain>
    </source>
</reference>
<organism evidence="2 3">
    <name type="scientific">Neptunicella marina</name>
    <dbReference type="NCBI Taxonomy" id="2125989"/>
    <lineage>
        <taxon>Bacteria</taxon>
        <taxon>Pseudomonadati</taxon>
        <taxon>Pseudomonadota</taxon>
        <taxon>Gammaproteobacteria</taxon>
        <taxon>Alteromonadales</taxon>
        <taxon>Alteromonadaceae</taxon>
        <taxon>Neptunicella</taxon>
    </lineage>
</organism>
<evidence type="ECO:0000313" key="3">
    <source>
        <dbReference type="Proteomes" id="UP000601768"/>
    </source>
</evidence>
<feature type="domain" description="DUF3859" evidence="1">
    <location>
        <begin position="6"/>
        <end position="126"/>
    </location>
</feature>
<gene>
    <name evidence="2" type="ORF">H8B19_13615</name>
</gene>
<dbReference type="Proteomes" id="UP000601768">
    <property type="component" value="Unassembled WGS sequence"/>
</dbReference>
<dbReference type="RefSeq" id="WP_186507441.1">
    <property type="nucleotide sequence ID" value="NZ_JACNEP010000011.1"/>
</dbReference>
<dbReference type="Pfam" id="PF12975">
    <property type="entry name" value="DUF3859"/>
    <property type="match status" value="1"/>
</dbReference>
<dbReference type="EMBL" id="JACNEP010000011">
    <property type="protein sequence ID" value="MBC3766919.1"/>
    <property type="molecule type" value="Genomic_DNA"/>
</dbReference>
<dbReference type="Gene3D" id="2.60.40.2390">
    <property type="match status" value="1"/>
</dbReference>
<dbReference type="InterPro" id="IPR024331">
    <property type="entry name" value="DUF3859"/>
</dbReference>